<dbReference type="Gramene" id="KCW73184">
    <property type="protein sequence ID" value="KCW73184"/>
    <property type="gene ID" value="EUGRSUZ_E01643"/>
</dbReference>
<dbReference type="SMART" id="SM00248">
    <property type="entry name" value="ANK"/>
    <property type="match status" value="3"/>
</dbReference>
<feature type="repeat" description="ANK" evidence="1">
    <location>
        <begin position="36"/>
        <end position="59"/>
    </location>
</feature>
<dbReference type="Pfam" id="PF00023">
    <property type="entry name" value="Ank"/>
    <property type="match status" value="1"/>
</dbReference>
<accession>A0A059C4L2</accession>
<evidence type="ECO:0000313" key="2">
    <source>
        <dbReference type="EMBL" id="KCW73184.1"/>
    </source>
</evidence>
<dbReference type="EMBL" id="KK198757">
    <property type="protein sequence ID" value="KCW73184.1"/>
    <property type="molecule type" value="Genomic_DNA"/>
</dbReference>
<dbReference type="InParanoid" id="A0A059C4L2"/>
<dbReference type="OMA" id="GELDVMN"/>
<organism evidence="2">
    <name type="scientific">Eucalyptus grandis</name>
    <name type="common">Flooded gum</name>
    <dbReference type="NCBI Taxonomy" id="71139"/>
    <lineage>
        <taxon>Eukaryota</taxon>
        <taxon>Viridiplantae</taxon>
        <taxon>Streptophyta</taxon>
        <taxon>Embryophyta</taxon>
        <taxon>Tracheophyta</taxon>
        <taxon>Spermatophyta</taxon>
        <taxon>Magnoliopsida</taxon>
        <taxon>eudicotyledons</taxon>
        <taxon>Gunneridae</taxon>
        <taxon>Pentapetalae</taxon>
        <taxon>rosids</taxon>
        <taxon>malvids</taxon>
        <taxon>Myrtales</taxon>
        <taxon>Myrtaceae</taxon>
        <taxon>Myrtoideae</taxon>
        <taxon>Eucalypteae</taxon>
        <taxon>Eucalyptus</taxon>
    </lineage>
</organism>
<proteinExistence type="predicted"/>
<dbReference type="PANTHER" id="PTHR24128:SF61">
    <property type="entry name" value="ANKYRIN REPEAT-CONTAINING PROTEIN BDA1-LIKE"/>
    <property type="match status" value="1"/>
</dbReference>
<feature type="repeat" description="ANK" evidence="1">
    <location>
        <begin position="70"/>
        <end position="94"/>
    </location>
</feature>
<sequence>MERRLLEAAERGNIDEMKDLISSNGLILEEMDLEEAGHTPLHVACVAGHPDFVRELLNRMPKLAEKVNAGGFSPLHIAAARGNVEVARELLTVGPHLCFVKGRESRIPLHYAAIKGELDVMNLLLSASPESIEETTA</sequence>
<gene>
    <name evidence="2" type="ORF">EUGRSUZ_E01643</name>
</gene>
<dbReference type="STRING" id="71139.A0A059C4L2"/>
<evidence type="ECO:0000256" key="1">
    <source>
        <dbReference type="PROSITE-ProRule" id="PRU00023"/>
    </source>
</evidence>
<keyword evidence="1" id="KW-0040">ANK repeat</keyword>
<dbReference type="AlphaFoldDB" id="A0A059C4L2"/>
<dbReference type="InterPro" id="IPR002110">
    <property type="entry name" value="Ankyrin_rpt"/>
</dbReference>
<name>A0A059C4L2_EUCGR</name>
<protein>
    <submittedName>
        <fullName evidence="2">Uncharacterized protein</fullName>
    </submittedName>
</protein>
<dbReference type="Gene3D" id="1.25.40.20">
    <property type="entry name" value="Ankyrin repeat-containing domain"/>
    <property type="match status" value="1"/>
</dbReference>
<dbReference type="PROSITE" id="PS50297">
    <property type="entry name" value="ANK_REP_REGION"/>
    <property type="match status" value="3"/>
</dbReference>
<feature type="repeat" description="ANK" evidence="1">
    <location>
        <begin position="104"/>
        <end position="126"/>
    </location>
</feature>
<dbReference type="Pfam" id="PF12796">
    <property type="entry name" value="Ank_2"/>
    <property type="match status" value="1"/>
</dbReference>
<dbReference type="SUPFAM" id="SSF48403">
    <property type="entry name" value="Ankyrin repeat"/>
    <property type="match status" value="1"/>
</dbReference>
<dbReference type="InterPro" id="IPR036770">
    <property type="entry name" value="Ankyrin_rpt-contain_sf"/>
</dbReference>
<dbReference type="PANTHER" id="PTHR24128">
    <property type="entry name" value="HOMEOBOX PROTEIN WARIAI"/>
    <property type="match status" value="1"/>
</dbReference>
<dbReference type="PROSITE" id="PS50088">
    <property type="entry name" value="ANK_REPEAT"/>
    <property type="match status" value="3"/>
</dbReference>
<reference evidence="2" key="1">
    <citation type="submission" date="2013-07" db="EMBL/GenBank/DDBJ databases">
        <title>The genome of Eucalyptus grandis.</title>
        <authorList>
            <person name="Schmutz J."/>
            <person name="Hayes R."/>
            <person name="Myburg A."/>
            <person name="Tuskan G."/>
            <person name="Grattapaglia D."/>
            <person name="Rokhsar D.S."/>
        </authorList>
    </citation>
    <scope>NUCLEOTIDE SEQUENCE</scope>
    <source>
        <tissue evidence="2">Leaf extractions</tissue>
    </source>
</reference>